<dbReference type="PANTHER" id="PTHR47272:SF1">
    <property type="entry name" value="PIGGYBAC TRANSPOSABLE ELEMENT-DERIVED PROTEIN 3-LIKE"/>
    <property type="match status" value="1"/>
</dbReference>
<dbReference type="EMBL" id="AP028921">
    <property type="protein sequence ID" value="BET02156.1"/>
    <property type="molecule type" value="Genomic_DNA"/>
</dbReference>
<accession>A0ABN7BCQ0</accession>
<gene>
    <name evidence="3" type="ORF">NTJ_14975</name>
</gene>
<evidence type="ECO:0000256" key="1">
    <source>
        <dbReference type="SAM" id="MobiDB-lite"/>
    </source>
</evidence>
<dbReference type="Pfam" id="PF13843">
    <property type="entry name" value="DDE_Tnp_1_7"/>
    <property type="match status" value="1"/>
</dbReference>
<feature type="compositionally biased region" description="Polar residues" evidence="1">
    <location>
        <begin position="587"/>
        <end position="600"/>
    </location>
</feature>
<name>A0ABN7BCQ0_9HEMI</name>
<evidence type="ECO:0000313" key="4">
    <source>
        <dbReference type="Proteomes" id="UP001307889"/>
    </source>
</evidence>
<reference evidence="3 4" key="1">
    <citation type="submission" date="2023-09" db="EMBL/GenBank/DDBJ databases">
        <title>Nesidiocoris tenuis whole genome shotgun sequence.</title>
        <authorList>
            <person name="Shibata T."/>
            <person name="Shimoda M."/>
            <person name="Kobayashi T."/>
            <person name="Uehara T."/>
        </authorList>
    </citation>
    <scope>NUCLEOTIDE SEQUENCE [LARGE SCALE GENOMIC DNA]</scope>
    <source>
        <strain evidence="3 4">Japan</strain>
    </source>
</reference>
<proteinExistence type="predicted"/>
<dbReference type="Proteomes" id="UP001307889">
    <property type="component" value="Chromosome 13"/>
</dbReference>
<sequence length="660" mass="76709">MSFFKSRAAKILSLIPPPGSPDDSGDEVVDDEAEILKDNIDNDKLLEYADTFLGEVNFDVPDLSDPISSHINEVAISENEQPVEPPIQSVPSISRPRGRKRCAVPSKIIKRKLKKVNIRWKWTTSKFLGEVSIPEDQFSPSDPTTPIQDPMWYFKSFFDEDVMDLIVEQSNRYLTQKSGGVAGKSFTVNDISDFLSVQLYMSVVKMPAYTDYWNKSTRFPPIADAMSLKRFEYIRRYLHFADNLFEQDSADRYYKVRELFEIMRRNFRKVPGTRRQAIDEMTVPYKGKKAGSRKQYNPKKPKKWGIKLFARCGSDGFVHDVLFYDGERTFDRIAFSEEDEGFSFTSKVVLALTKSMEDPTLHALYFDNWYASLSLIVYLREEYGILSLGTVKENRLEGLKLTGEKELKRQGRGASDCRADNRNKICVTKWMDNRPVIVASSYVPTDLEEILRWCRVTKKKAGVSCPRAIKEYNKFMGGVDLMDMLVALYRSCYRSHKWYHCIYAQMLDLCINNAWILYKRDVRLENKNRRQRAARQRETPNQKGLQNQQSNKKGSKVMSTSQQQPMRLKEFRLYLAESLKSSGKPISASQPRRNPSTANPTDYVRYDAVAHWPDRRTRGRCKVCQKYTTAYCEKCDKRLCFTDNRNCYKKFHVSKYQKKK</sequence>
<protein>
    <submittedName>
        <fullName evidence="3">PiggyBac transposable element derived</fullName>
    </submittedName>
</protein>
<dbReference type="PANTHER" id="PTHR47272">
    <property type="entry name" value="DDE_TNP_1_7 DOMAIN-CONTAINING PROTEIN"/>
    <property type="match status" value="1"/>
</dbReference>
<feature type="compositionally biased region" description="Polar residues" evidence="1">
    <location>
        <begin position="541"/>
        <end position="564"/>
    </location>
</feature>
<organism evidence="3 4">
    <name type="scientific">Nesidiocoris tenuis</name>
    <dbReference type="NCBI Taxonomy" id="355587"/>
    <lineage>
        <taxon>Eukaryota</taxon>
        <taxon>Metazoa</taxon>
        <taxon>Ecdysozoa</taxon>
        <taxon>Arthropoda</taxon>
        <taxon>Hexapoda</taxon>
        <taxon>Insecta</taxon>
        <taxon>Pterygota</taxon>
        <taxon>Neoptera</taxon>
        <taxon>Paraneoptera</taxon>
        <taxon>Hemiptera</taxon>
        <taxon>Heteroptera</taxon>
        <taxon>Panheteroptera</taxon>
        <taxon>Cimicomorpha</taxon>
        <taxon>Miridae</taxon>
        <taxon>Dicyphina</taxon>
        <taxon>Nesidiocoris</taxon>
    </lineage>
</organism>
<dbReference type="InterPro" id="IPR029526">
    <property type="entry name" value="PGBD"/>
</dbReference>
<keyword evidence="4" id="KW-1185">Reference proteome</keyword>
<evidence type="ECO:0000259" key="2">
    <source>
        <dbReference type="Pfam" id="PF13843"/>
    </source>
</evidence>
<feature type="region of interest" description="Disordered" evidence="1">
    <location>
        <begin position="582"/>
        <end position="601"/>
    </location>
</feature>
<evidence type="ECO:0000313" key="3">
    <source>
        <dbReference type="EMBL" id="BET02156.1"/>
    </source>
</evidence>
<feature type="region of interest" description="Disordered" evidence="1">
    <location>
        <begin position="528"/>
        <end position="564"/>
    </location>
</feature>
<feature type="domain" description="PiggyBac transposable element-derived protein" evidence="2">
    <location>
        <begin position="149"/>
        <end position="515"/>
    </location>
</feature>